<comment type="caution">
    <text evidence="2">The sequence shown here is derived from an EMBL/GenBank/DDBJ whole genome shotgun (WGS) entry which is preliminary data.</text>
</comment>
<keyword evidence="3" id="KW-1185">Reference proteome</keyword>
<dbReference type="Gene3D" id="3.40.50.150">
    <property type="entry name" value="Vaccinia Virus protein VP39"/>
    <property type="match status" value="1"/>
</dbReference>
<sequence length="683" mass="68471">MSAGSIGSSRGDGFAALRDLAVALAEAGDFLQAAQRFRDALAAASRLPGPPADAVAAAAATTGAGGAAAAGPPGAPPAFGGLAAGAGAARGPGLGLGCGHSHSRGHGQGHGQAAASQLAADDGPRRELAAAHDMLAQCLMQLAIEEVEGGGGAAAAAGRGRGLELAGGRCEGGPGEREEGEAAVEMEAAREADLWEEALRSSAEACRLLPRWVPARLTYARCLRNCGFLDEALRELNGAMQILDANRAAIRAGSSEPSTDAAVAAGATSAGSAGLEAEANATAKAGAALGAAAEDSLQLDPKWDAAKHPAPEFGLPDLALEAEVADELSEVSELWQQRLARDVGLPGLRIRQDAGVLGEGPGRRVWECGVLLAAYLVQQQQQQAARPPPQDSHDGGAKAHEGSVTGAIGTAAIDLEGARVLELGCGSGLVGITAAACGARCVLTDLPPVLPAAAACAAANAGLIRAGGGSVAVRPLDWVQGSGGDGVEGSGEGAGVAAAWLRAGQGLWAAVEADDFDYFGRKPEVPREGEQAGKVNGAADSCLGRLPSAGQRPCWVLGADLVYSGVQVDALVGLLIALRWAAQHVGSTAGAIGVPASDMGDTAVDAALSSQQAVCVRAETTSAPSCSLLLAHKHRSEAVSRKLLSTLHAAGIELRKVEVAEDGKVRRFSGISSSVALYESKLW</sequence>
<proteinExistence type="predicted"/>
<feature type="compositionally biased region" description="Basic and acidic residues" evidence="1">
    <location>
        <begin position="391"/>
        <end position="401"/>
    </location>
</feature>
<dbReference type="InterPro" id="IPR019410">
    <property type="entry name" value="Methyltransf_16"/>
</dbReference>
<dbReference type="SUPFAM" id="SSF48452">
    <property type="entry name" value="TPR-like"/>
    <property type="match status" value="1"/>
</dbReference>
<dbReference type="PANTHER" id="PTHR14614">
    <property type="entry name" value="HEPATOCELLULAR CARCINOMA-ASSOCIATED ANTIGEN"/>
    <property type="match status" value="1"/>
</dbReference>
<feature type="region of interest" description="Disordered" evidence="1">
    <location>
        <begin position="99"/>
        <end position="122"/>
    </location>
</feature>
<gene>
    <name evidence="2" type="primary">PLEST009613</name>
    <name evidence="2" type="ORF">PLESTB_001156500</name>
</gene>
<evidence type="ECO:0000313" key="3">
    <source>
        <dbReference type="Proteomes" id="UP001165080"/>
    </source>
</evidence>
<accession>A0A9W6BS15</accession>
<protein>
    <submittedName>
        <fullName evidence="2">Uncharacterized protein</fullName>
    </submittedName>
</protein>
<dbReference type="Pfam" id="PF10294">
    <property type="entry name" value="Methyltransf_16"/>
    <property type="match status" value="1"/>
</dbReference>
<dbReference type="PANTHER" id="PTHR14614:SF132">
    <property type="entry name" value="PROTEIN-LYSINE METHYLTRANSFERASE C42C1.13"/>
    <property type="match status" value="1"/>
</dbReference>
<dbReference type="Proteomes" id="UP001165080">
    <property type="component" value="Unassembled WGS sequence"/>
</dbReference>
<evidence type="ECO:0000313" key="2">
    <source>
        <dbReference type="EMBL" id="GLC56855.1"/>
    </source>
</evidence>
<reference evidence="2 3" key="1">
    <citation type="journal article" date="2023" name="Commun. Biol.">
        <title>Reorganization of the ancestral sex-determining regions during the evolution of trioecy in Pleodorina starrii.</title>
        <authorList>
            <person name="Takahashi K."/>
            <person name="Suzuki S."/>
            <person name="Kawai-Toyooka H."/>
            <person name="Yamamoto K."/>
            <person name="Hamaji T."/>
            <person name="Ootsuki R."/>
            <person name="Yamaguchi H."/>
            <person name="Kawachi M."/>
            <person name="Higashiyama T."/>
            <person name="Nozaki H."/>
        </authorList>
    </citation>
    <scope>NUCLEOTIDE SEQUENCE [LARGE SCALE GENOMIC DNA]</scope>
    <source>
        <strain evidence="2 3">NIES-4479</strain>
    </source>
</reference>
<dbReference type="OrthoDB" id="413520at2759"/>
<dbReference type="InterPro" id="IPR011990">
    <property type="entry name" value="TPR-like_helical_dom_sf"/>
</dbReference>
<organism evidence="2 3">
    <name type="scientific">Pleodorina starrii</name>
    <dbReference type="NCBI Taxonomy" id="330485"/>
    <lineage>
        <taxon>Eukaryota</taxon>
        <taxon>Viridiplantae</taxon>
        <taxon>Chlorophyta</taxon>
        <taxon>core chlorophytes</taxon>
        <taxon>Chlorophyceae</taxon>
        <taxon>CS clade</taxon>
        <taxon>Chlamydomonadales</taxon>
        <taxon>Volvocaceae</taxon>
        <taxon>Pleodorina</taxon>
    </lineage>
</organism>
<dbReference type="Gene3D" id="1.25.40.10">
    <property type="entry name" value="Tetratricopeptide repeat domain"/>
    <property type="match status" value="1"/>
</dbReference>
<dbReference type="InterPro" id="IPR029063">
    <property type="entry name" value="SAM-dependent_MTases_sf"/>
</dbReference>
<feature type="region of interest" description="Disordered" evidence="1">
    <location>
        <begin position="381"/>
        <end position="401"/>
    </location>
</feature>
<dbReference type="SUPFAM" id="SSF53335">
    <property type="entry name" value="S-adenosyl-L-methionine-dependent methyltransferases"/>
    <property type="match status" value="1"/>
</dbReference>
<name>A0A9W6BS15_9CHLO</name>
<evidence type="ECO:0000256" key="1">
    <source>
        <dbReference type="SAM" id="MobiDB-lite"/>
    </source>
</evidence>
<dbReference type="EMBL" id="BRXU01000017">
    <property type="protein sequence ID" value="GLC56855.1"/>
    <property type="molecule type" value="Genomic_DNA"/>
</dbReference>
<feature type="compositionally biased region" description="Low complexity" evidence="1">
    <location>
        <begin position="111"/>
        <end position="121"/>
    </location>
</feature>
<dbReference type="AlphaFoldDB" id="A0A9W6BS15"/>